<accession>A0ABU0XFJ7</accession>
<dbReference type="Proteomes" id="UP001230289">
    <property type="component" value="Unassembled WGS sequence"/>
</dbReference>
<name>A0ABU0XFJ7_9MICO</name>
<comment type="caution">
    <text evidence="1">The sequence shown here is derived from an EMBL/GenBank/DDBJ whole genome shotgun (WGS) entry which is preliminary data.</text>
</comment>
<dbReference type="EMBL" id="JAVFCB010000001">
    <property type="protein sequence ID" value="MDQ4212465.1"/>
    <property type="molecule type" value="Genomic_DNA"/>
</dbReference>
<reference evidence="1 2" key="1">
    <citation type="submission" date="2023-08" db="EMBL/GenBank/DDBJ databases">
        <title>Microbacterium sp. nov., isolated from a waste landfill.</title>
        <authorList>
            <person name="Wen W."/>
        </authorList>
    </citation>
    <scope>NUCLEOTIDE SEQUENCE [LARGE SCALE GENOMIC DNA]</scope>
    <source>
        <strain evidence="1 2">ASV81</strain>
    </source>
</reference>
<gene>
    <name evidence="1" type="ORF">RBR11_00870</name>
</gene>
<organism evidence="1 2">
    <name type="scientific">Microbacterium capsulatum</name>
    <dbReference type="NCBI Taxonomy" id="3041921"/>
    <lineage>
        <taxon>Bacteria</taxon>
        <taxon>Bacillati</taxon>
        <taxon>Actinomycetota</taxon>
        <taxon>Actinomycetes</taxon>
        <taxon>Micrococcales</taxon>
        <taxon>Microbacteriaceae</taxon>
        <taxon>Microbacterium</taxon>
    </lineage>
</organism>
<protein>
    <submittedName>
        <fullName evidence="1">Uncharacterized protein</fullName>
    </submittedName>
</protein>
<evidence type="ECO:0000313" key="1">
    <source>
        <dbReference type="EMBL" id="MDQ4212465.1"/>
    </source>
</evidence>
<keyword evidence="2" id="KW-1185">Reference proteome</keyword>
<proteinExistence type="predicted"/>
<dbReference type="RefSeq" id="WP_308487402.1">
    <property type="nucleotide sequence ID" value="NZ_JAVFCB010000001.1"/>
</dbReference>
<evidence type="ECO:0000313" key="2">
    <source>
        <dbReference type="Proteomes" id="UP001230289"/>
    </source>
</evidence>
<sequence>MSWERDHGDCDARIAALEARIAALLEDLEAAGIAVSDDAHGAAQSYRLVNGVPTPVPHPWENGGAW</sequence>